<proteinExistence type="predicted"/>
<sequence length="76" mass="8470">MISEIDIADMTELYKLEYGDHFEFAQEGLMTPPAAPEVDPSDIWKFIRVDGMYAQITNGGPTAYVAAWTKVVKVDA</sequence>
<accession>A0A6J5M1I2</accession>
<name>A0A6J5M1I2_9CAUD</name>
<gene>
    <name evidence="1" type="ORF">UFOVP348_12</name>
</gene>
<evidence type="ECO:0000313" key="1">
    <source>
        <dbReference type="EMBL" id="CAB4138860.1"/>
    </source>
</evidence>
<reference evidence="1" key="1">
    <citation type="submission" date="2020-04" db="EMBL/GenBank/DDBJ databases">
        <authorList>
            <person name="Chiriac C."/>
            <person name="Salcher M."/>
            <person name="Ghai R."/>
            <person name="Kavagutti S V."/>
        </authorList>
    </citation>
    <scope>NUCLEOTIDE SEQUENCE</scope>
</reference>
<protein>
    <submittedName>
        <fullName evidence="1">Uncharacterized protein</fullName>
    </submittedName>
</protein>
<dbReference type="EMBL" id="LR796364">
    <property type="protein sequence ID" value="CAB4138860.1"/>
    <property type="molecule type" value="Genomic_DNA"/>
</dbReference>
<organism evidence="1">
    <name type="scientific">uncultured Caudovirales phage</name>
    <dbReference type="NCBI Taxonomy" id="2100421"/>
    <lineage>
        <taxon>Viruses</taxon>
        <taxon>Duplodnaviria</taxon>
        <taxon>Heunggongvirae</taxon>
        <taxon>Uroviricota</taxon>
        <taxon>Caudoviricetes</taxon>
        <taxon>Peduoviridae</taxon>
        <taxon>Maltschvirus</taxon>
        <taxon>Maltschvirus maltsch</taxon>
    </lineage>
</organism>